<keyword evidence="1" id="KW-0472">Membrane</keyword>
<name>A0A975MR81_9GAMM</name>
<keyword evidence="1" id="KW-1133">Transmembrane helix</keyword>
<organism evidence="2 3">
    <name type="scientific">Methylomonas paludis</name>
    <dbReference type="NCBI Taxonomy" id="1173101"/>
    <lineage>
        <taxon>Bacteria</taxon>
        <taxon>Pseudomonadati</taxon>
        <taxon>Pseudomonadota</taxon>
        <taxon>Gammaproteobacteria</taxon>
        <taxon>Methylococcales</taxon>
        <taxon>Methylococcaceae</taxon>
        <taxon>Methylomonas</taxon>
    </lineage>
</organism>
<feature type="transmembrane region" description="Helical" evidence="1">
    <location>
        <begin position="143"/>
        <end position="163"/>
    </location>
</feature>
<evidence type="ECO:0000256" key="1">
    <source>
        <dbReference type="SAM" id="Phobius"/>
    </source>
</evidence>
<keyword evidence="1" id="KW-0812">Transmembrane</keyword>
<proteinExistence type="predicted"/>
<keyword evidence="3" id="KW-1185">Reference proteome</keyword>
<dbReference type="AlphaFoldDB" id="A0A975MR81"/>
<sequence>MRSRNFGGFWLSVGLPVTLMLAFVARQMLNFNSIGWTNGFNHPLSGWDHLLTMLAVGIWAAQLRGRAIWLLPLAFVGVMSLGGLAGAAGLALPNLEGIILLSGAVFGVLISRKIRFNNKINVLIVAFFGFCHGYAHGQEISTSASLLSYTLGFMLATLLLHGAGILVAKLVVLAIGCLFSVLFSTSALAKSAESVIDIKLNPHLVVNQSYFDGYGVGCAERSDAHQSRTMRLQSRHILWYCRQNNVGQPLIHQFQDSVNAGYNYQPRCHKATCIDYDDNQANAKDFISQDSGGGLLAGTAQFSSPVSALVNRESISHQGKQNSALGDYHTVTVKDFRLTAGENAINQLFYPSYCADCSNLDFKNYFPIINHTPGRHFLSNGVGLTSPPDLFSISAVSRQFQNNSFSLIAASSLQLSLAGFPNGNSVIKSPVLLKRDELSLAISLIWRPFVQNIRNANDFNSFSRLFNAGYPLNSSSTANINNFHWRSVTLKIPLFAEFADADQPIISFAIQQQSVRALYKTNNLDH</sequence>
<reference evidence="2" key="1">
    <citation type="submission" date="2021-04" db="EMBL/GenBank/DDBJ databases">
        <title>Draft genome sequence data of methanotrophic Methylovulum sp. strain S1L and Methylomonas sp. strain S2AM isolated from boreal lake water columns.</title>
        <authorList>
            <person name="Rissanen A.J."/>
            <person name="Mangayil R."/>
            <person name="Svenning M.M."/>
            <person name="Khanongnuch R."/>
        </authorList>
    </citation>
    <scope>NUCLEOTIDE SEQUENCE</scope>
    <source>
        <strain evidence="2">S2AM</strain>
    </source>
</reference>
<dbReference type="Proteomes" id="UP000676649">
    <property type="component" value="Chromosome"/>
</dbReference>
<gene>
    <name evidence="2" type="ORF">KEF85_06405</name>
</gene>
<evidence type="ECO:0000313" key="2">
    <source>
        <dbReference type="EMBL" id="QWF72511.1"/>
    </source>
</evidence>
<dbReference type="KEGG" id="mpad:KEF85_06405"/>
<dbReference type="Pfam" id="PF04955">
    <property type="entry name" value="HupE_UreJ"/>
    <property type="match status" value="1"/>
</dbReference>
<feature type="transmembrane region" description="Helical" evidence="1">
    <location>
        <begin position="120"/>
        <end position="137"/>
    </location>
</feature>
<accession>A0A975MR81</accession>
<feature type="transmembrane region" description="Helical" evidence="1">
    <location>
        <begin position="94"/>
        <end position="111"/>
    </location>
</feature>
<dbReference type="EMBL" id="CP073754">
    <property type="protein sequence ID" value="QWF72511.1"/>
    <property type="molecule type" value="Genomic_DNA"/>
</dbReference>
<feature type="transmembrane region" description="Helical" evidence="1">
    <location>
        <begin position="44"/>
        <end position="61"/>
    </location>
</feature>
<dbReference type="InterPro" id="IPR007038">
    <property type="entry name" value="HupE_UreJ"/>
</dbReference>
<feature type="transmembrane region" description="Helical" evidence="1">
    <location>
        <begin position="68"/>
        <end position="88"/>
    </location>
</feature>
<feature type="transmembrane region" description="Helical" evidence="1">
    <location>
        <begin position="170"/>
        <end position="189"/>
    </location>
</feature>
<protein>
    <submittedName>
        <fullName evidence="2">HupE/UreJ family protein</fullName>
    </submittedName>
</protein>
<evidence type="ECO:0000313" key="3">
    <source>
        <dbReference type="Proteomes" id="UP000676649"/>
    </source>
</evidence>
<feature type="transmembrane region" description="Helical" evidence="1">
    <location>
        <begin position="7"/>
        <end position="24"/>
    </location>
</feature>